<dbReference type="EMBL" id="CACVKT020004065">
    <property type="protein sequence ID" value="CAC5387894.1"/>
    <property type="molecule type" value="Genomic_DNA"/>
</dbReference>
<evidence type="ECO:0000256" key="1">
    <source>
        <dbReference type="SAM" id="Phobius"/>
    </source>
</evidence>
<gene>
    <name evidence="2" type="ORF">MCOR_23175</name>
</gene>
<keyword evidence="1" id="KW-1133">Transmembrane helix</keyword>
<evidence type="ECO:0000313" key="3">
    <source>
        <dbReference type="Proteomes" id="UP000507470"/>
    </source>
</evidence>
<dbReference type="Proteomes" id="UP000507470">
    <property type="component" value="Unassembled WGS sequence"/>
</dbReference>
<protein>
    <submittedName>
        <fullName evidence="2">Uncharacterized protein</fullName>
    </submittedName>
</protein>
<keyword evidence="3" id="KW-1185">Reference proteome</keyword>
<keyword evidence="1" id="KW-0472">Membrane</keyword>
<dbReference type="OrthoDB" id="6039684at2759"/>
<accession>A0A6J8BYI9</accession>
<dbReference type="AlphaFoldDB" id="A0A6J8BYI9"/>
<reference evidence="2 3" key="1">
    <citation type="submission" date="2020-06" db="EMBL/GenBank/DDBJ databases">
        <authorList>
            <person name="Li R."/>
            <person name="Bekaert M."/>
        </authorList>
    </citation>
    <scope>NUCLEOTIDE SEQUENCE [LARGE SCALE GENOMIC DNA]</scope>
    <source>
        <strain evidence="3">wild</strain>
    </source>
</reference>
<evidence type="ECO:0000313" key="2">
    <source>
        <dbReference type="EMBL" id="CAC5387894.1"/>
    </source>
</evidence>
<name>A0A6J8BYI9_MYTCO</name>
<sequence length="184" mass="21693">MKTTDSHTLVHLSQETLKLIMMINNTIRRYTIETHWEKRFDRSLSKVHYLTGQLQFVKMRTTVTSVLLLLLCIFGVKSQWRKSQRKNEWNSNSISNCPLQTHRNPESYWHVDNFGRRYLRRCPHGQAFFAHKCACDHTPPPCDLRASDKSPRHYEQYSNGYWIEMMCADGTAFNPNTCLCSTFI</sequence>
<keyword evidence="1" id="KW-0812">Transmembrane</keyword>
<proteinExistence type="predicted"/>
<organism evidence="2 3">
    <name type="scientific">Mytilus coruscus</name>
    <name type="common">Sea mussel</name>
    <dbReference type="NCBI Taxonomy" id="42192"/>
    <lineage>
        <taxon>Eukaryota</taxon>
        <taxon>Metazoa</taxon>
        <taxon>Spiralia</taxon>
        <taxon>Lophotrochozoa</taxon>
        <taxon>Mollusca</taxon>
        <taxon>Bivalvia</taxon>
        <taxon>Autobranchia</taxon>
        <taxon>Pteriomorphia</taxon>
        <taxon>Mytilida</taxon>
        <taxon>Mytiloidea</taxon>
        <taxon>Mytilidae</taxon>
        <taxon>Mytilinae</taxon>
        <taxon>Mytilus</taxon>
    </lineage>
</organism>
<feature type="transmembrane region" description="Helical" evidence="1">
    <location>
        <begin position="59"/>
        <end position="76"/>
    </location>
</feature>